<name>A0A231VNQ8_THETR</name>
<keyword evidence="2" id="KW-0808">Transferase</keyword>
<evidence type="ECO:0000313" key="5">
    <source>
        <dbReference type="Proteomes" id="UP000215301"/>
    </source>
</evidence>
<evidence type="ECO:0000313" key="4">
    <source>
        <dbReference type="Proteomes" id="UP000214975"/>
    </source>
</evidence>
<reference evidence="3 5" key="2">
    <citation type="submission" date="2017-06" db="EMBL/GenBank/DDBJ databases">
        <title>Isolation and characterization of a thermophilic and butanogenic Thermoanaerobacterium thermosaccharolyticum M5 capable of efficient degradation of hemicellulose.</title>
        <authorList>
            <person name="Xin F."/>
            <person name="Jiang Y."/>
        </authorList>
    </citation>
    <scope>NUCLEOTIDE SEQUENCE [LARGE SCALE GENOMIC DNA]</scope>
    <source>
        <strain evidence="3 5">M5</strain>
    </source>
</reference>
<dbReference type="Proteomes" id="UP000214975">
    <property type="component" value="Chromosome"/>
</dbReference>
<sequence length="106" mass="12183">MKGFILGVILSIITLIINIIVNGIHTSYVNYSNYFFIVGCIVGLVGGFLYISYWFNDRRTIKKILRNQELPERRNDFIYMTEWGSVLLTASAFLILISLLIVILCE</sequence>
<protein>
    <submittedName>
        <fullName evidence="2">Glycosyl transferase family 2</fullName>
    </submittedName>
</protein>
<proteinExistence type="predicted"/>
<dbReference type="AlphaFoldDB" id="A0A231VNQ8"/>
<keyword evidence="1" id="KW-0812">Transmembrane</keyword>
<organism evidence="3 5">
    <name type="scientific">Thermoanaerobacterium thermosaccharolyticum</name>
    <name type="common">Clostridium thermosaccharolyticum</name>
    <dbReference type="NCBI Taxonomy" id="1517"/>
    <lineage>
        <taxon>Bacteria</taxon>
        <taxon>Bacillati</taxon>
        <taxon>Bacillota</taxon>
        <taxon>Clostridia</taxon>
        <taxon>Thermoanaerobacterales</taxon>
        <taxon>Thermoanaerobacteraceae</taxon>
        <taxon>Thermoanaerobacterium</taxon>
    </lineage>
</organism>
<dbReference type="EMBL" id="CP016893">
    <property type="protein sequence ID" value="AST58697.1"/>
    <property type="molecule type" value="Genomic_DNA"/>
</dbReference>
<keyword evidence="1" id="KW-1133">Transmembrane helix</keyword>
<dbReference type="GO" id="GO:0016740">
    <property type="term" value="F:transferase activity"/>
    <property type="evidence" value="ECO:0007669"/>
    <property type="project" value="UniProtKB-KW"/>
</dbReference>
<feature type="transmembrane region" description="Helical" evidence="1">
    <location>
        <begin position="7"/>
        <end position="28"/>
    </location>
</feature>
<dbReference type="EMBL" id="NKHD01000004">
    <property type="protein sequence ID" value="OXT09336.1"/>
    <property type="molecule type" value="Genomic_DNA"/>
</dbReference>
<evidence type="ECO:0000313" key="2">
    <source>
        <dbReference type="EMBL" id="AST58697.1"/>
    </source>
</evidence>
<dbReference type="RefSeq" id="WP_013297569.1">
    <property type="nucleotide sequence ID" value="NZ_CP016893.1"/>
</dbReference>
<feature type="transmembrane region" description="Helical" evidence="1">
    <location>
        <begin position="77"/>
        <end position="104"/>
    </location>
</feature>
<dbReference type="Proteomes" id="UP000215301">
    <property type="component" value="Unassembled WGS sequence"/>
</dbReference>
<keyword evidence="1" id="KW-0472">Membrane</keyword>
<dbReference type="GeneID" id="93863926"/>
<gene>
    <name evidence="3" type="ORF">CE561_01440</name>
    <name evidence="2" type="ORF">Thert_02890</name>
</gene>
<accession>A0A231VNQ8</accession>
<feature type="transmembrane region" description="Helical" evidence="1">
    <location>
        <begin position="34"/>
        <end position="56"/>
    </location>
</feature>
<dbReference type="OMA" id="YFFIVGC"/>
<evidence type="ECO:0000313" key="3">
    <source>
        <dbReference type="EMBL" id="OXT09336.1"/>
    </source>
</evidence>
<reference evidence="2 4" key="1">
    <citation type="submission" date="2016-08" db="EMBL/GenBank/DDBJ databases">
        <title>A novel genetic cassette of butanologenic Thermoanaerobacterium thermosaccharolyticum that directly convert cellulose to butanol.</title>
        <authorList>
            <person name="Li T."/>
            <person name="He J."/>
        </authorList>
    </citation>
    <scope>NUCLEOTIDE SEQUENCE [LARGE SCALE GENOMIC DNA]</scope>
    <source>
        <strain evidence="2 4">TG57</strain>
    </source>
</reference>
<evidence type="ECO:0000256" key="1">
    <source>
        <dbReference type="SAM" id="Phobius"/>
    </source>
</evidence>